<comment type="similarity">
    <text evidence="1">Belongs to the CorA metal ion transporter (MIT) (TC 1.A.35.5) family.</text>
</comment>
<dbReference type="Pfam" id="PF22099">
    <property type="entry name" value="MRS2-like"/>
    <property type="match status" value="1"/>
</dbReference>
<sequence>MRFDVAGNSEVLECDKQTIMKRVSIPKRDLRILGPLFSQSSNILAREKAMVVNLDFIKAIVTAEEVFVLDPLNQAVLPFVDQLRQQLPLKSPSASQESHHTDQRERHGTSAETSPGEWLLDPEAAEGLQLELPFEFRVLEIALEVSCTYMDSDVAELEREAYPALDKLAKNVSTKNLENVRSLKRNLTCLLARVQKLMMKFGDLGADLKQDIRQQFPDLLCGSKRGTYLYLFL</sequence>
<dbReference type="EMBL" id="BT123354">
    <property type="protein sequence ID" value="ADE76678.1"/>
    <property type="molecule type" value="mRNA"/>
</dbReference>
<accession>D5AAV9</accession>
<reference evidence="3" key="1">
    <citation type="submission" date="2010-04" db="EMBL/GenBank/DDBJ databases">
        <authorList>
            <person name="Reid K.E."/>
            <person name="Liao N."/>
            <person name="Chan S."/>
            <person name="Docking R."/>
            <person name="Taylor G."/>
            <person name="Moore R."/>
            <person name="Mayo M."/>
            <person name="Munro S."/>
            <person name="King J."/>
            <person name="Yanchuk A."/>
            <person name="Holt R."/>
            <person name="Jones S."/>
            <person name="Marra M."/>
            <person name="Ritland C.E."/>
            <person name="Ritland K."/>
            <person name="Bohlmann J."/>
        </authorList>
    </citation>
    <scope>NUCLEOTIDE SEQUENCE</scope>
    <source>
        <tissue evidence="3">Bud</tissue>
    </source>
</reference>
<dbReference type="GO" id="GO:0015095">
    <property type="term" value="F:magnesium ion transmembrane transporter activity"/>
    <property type="evidence" value="ECO:0007669"/>
    <property type="project" value="UniProtKB-ARBA"/>
</dbReference>
<evidence type="ECO:0000256" key="1">
    <source>
        <dbReference type="ARBA" id="ARBA00007535"/>
    </source>
</evidence>
<dbReference type="PANTHER" id="PTHR13890">
    <property type="entry name" value="RNA SPLICING PROTEIN MRS2, MITOCHONDRIAL"/>
    <property type="match status" value="1"/>
</dbReference>
<evidence type="ECO:0008006" key="4">
    <source>
        <dbReference type="Google" id="ProtNLM"/>
    </source>
</evidence>
<proteinExistence type="evidence at transcript level"/>
<name>D5AAV9_PICSI</name>
<protein>
    <recommendedName>
        <fullName evidence="4">Magnesium transporter</fullName>
    </recommendedName>
</protein>
<dbReference type="PANTHER" id="PTHR13890:SF2">
    <property type="entry name" value="MAGNESIUM TRANSPORTER MRS2-4-RELATED"/>
    <property type="match status" value="1"/>
</dbReference>
<feature type="region of interest" description="Disordered" evidence="2">
    <location>
        <begin position="90"/>
        <end position="116"/>
    </location>
</feature>
<organism evidence="3">
    <name type="scientific">Picea sitchensis</name>
    <name type="common">Sitka spruce</name>
    <name type="synonym">Pinus sitchensis</name>
    <dbReference type="NCBI Taxonomy" id="3332"/>
    <lineage>
        <taxon>Eukaryota</taxon>
        <taxon>Viridiplantae</taxon>
        <taxon>Streptophyta</taxon>
        <taxon>Embryophyta</taxon>
        <taxon>Tracheophyta</taxon>
        <taxon>Spermatophyta</taxon>
        <taxon>Pinopsida</taxon>
        <taxon>Pinidae</taxon>
        <taxon>Conifers I</taxon>
        <taxon>Pinales</taxon>
        <taxon>Pinaceae</taxon>
        <taxon>Picea</taxon>
    </lineage>
</organism>
<evidence type="ECO:0000256" key="2">
    <source>
        <dbReference type="SAM" id="MobiDB-lite"/>
    </source>
</evidence>
<dbReference type="Gene3D" id="1.20.58.340">
    <property type="entry name" value="Magnesium transport protein CorA, transmembrane region"/>
    <property type="match status" value="1"/>
</dbReference>
<evidence type="ECO:0000313" key="3">
    <source>
        <dbReference type="EMBL" id="ADE76678.1"/>
    </source>
</evidence>
<feature type="compositionally biased region" description="Basic and acidic residues" evidence="2">
    <location>
        <begin position="97"/>
        <end position="109"/>
    </location>
</feature>
<dbReference type="Gene3D" id="2.40.128.330">
    <property type="match status" value="1"/>
</dbReference>
<dbReference type="InterPro" id="IPR039204">
    <property type="entry name" value="MRS2-like"/>
</dbReference>
<dbReference type="AlphaFoldDB" id="D5AAV9"/>